<keyword evidence="3" id="KW-1185">Reference proteome</keyword>
<reference evidence="2 3" key="1">
    <citation type="submission" date="2024-07" db="EMBL/GenBank/DDBJ databases">
        <title>Enhanced genomic and transcriptomic resources for Trichinella pseudospiralis and T. spiralis underpin the discovery of pronounced molecular differences between stages and species.</title>
        <authorList>
            <person name="Pasi K.K."/>
            <person name="La Rosa G."/>
            <person name="Gomez-Morales M.A."/>
            <person name="Tosini F."/>
            <person name="Sumanam S."/>
            <person name="Young N.D."/>
            <person name="Chang B.C."/>
            <person name="Robin G.B."/>
        </authorList>
    </citation>
    <scope>NUCLEOTIDE SEQUENCE [LARGE SCALE GENOMIC DNA]</scope>
    <source>
        <strain evidence="2">ISS534</strain>
    </source>
</reference>
<feature type="transmembrane region" description="Helical" evidence="1">
    <location>
        <begin position="35"/>
        <end position="55"/>
    </location>
</feature>
<feature type="transmembrane region" description="Helical" evidence="1">
    <location>
        <begin position="67"/>
        <end position="89"/>
    </location>
</feature>
<evidence type="ECO:0000256" key="1">
    <source>
        <dbReference type="SAM" id="Phobius"/>
    </source>
</evidence>
<keyword evidence="1" id="KW-1133">Transmembrane helix</keyword>
<keyword evidence="1" id="KW-0812">Transmembrane</keyword>
<feature type="transmembrane region" description="Helical" evidence="1">
    <location>
        <begin position="6"/>
        <end position="23"/>
    </location>
</feature>
<keyword evidence="1" id="KW-0472">Membrane</keyword>
<dbReference type="EMBL" id="JBEUSY010000558">
    <property type="protein sequence ID" value="KAL1226788.1"/>
    <property type="molecule type" value="Genomic_DNA"/>
</dbReference>
<accession>A0ABR3K181</accession>
<sequence length="90" mass="11112">MLFFSSFYLFCFFSYLFSVFLEIRRRRRRRRLTLFTFILFKLLLYNLFLPAAVFTHSVRGVFVMAPWRFLCCLLSARYICILMDFLHFYA</sequence>
<comment type="caution">
    <text evidence="2">The sequence shown here is derived from an EMBL/GenBank/DDBJ whole genome shotgun (WGS) entry which is preliminary data.</text>
</comment>
<proteinExistence type="predicted"/>
<name>A0ABR3K181_TRISP</name>
<protein>
    <submittedName>
        <fullName evidence="2">3-hydroxy-3-methylglutaryl coenzyme A reductase mlcD</fullName>
    </submittedName>
</protein>
<gene>
    <name evidence="2" type="ORF">TSPI_05791</name>
</gene>
<evidence type="ECO:0000313" key="2">
    <source>
        <dbReference type="EMBL" id="KAL1226788.1"/>
    </source>
</evidence>
<dbReference type="Proteomes" id="UP001558632">
    <property type="component" value="Unassembled WGS sequence"/>
</dbReference>
<evidence type="ECO:0000313" key="3">
    <source>
        <dbReference type="Proteomes" id="UP001558632"/>
    </source>
</evidence>
<organism evidence="2 3">
    <name type="scientific">Trichinella spiralis</name>
    <name type="common">Trichina worm</name>
    <dbReference type="NCBI Taxonomy" id="6334"/>
    <lineage>
        <taxon>Eukaryota</taxon>
        <taxon>Metazoa</taxon>
        <taxon>Ecdysozoa</taxon>
        <taxon>Nematoda</taxon>
        <taxon>Enoplea</taxon>
        <taxon>Dorylaimia</taxon>
        <taxon>Trichinellida</taxon>
        <taxon>Trichinellidae</taxon>
        <taxon>Trichinella</taxon>
    </lineage>
</organism>